<feature type="region of interest" description="Disordered" evidence="1">
    <location>
        <begin position="1"/>
        <end position="23"/>
    </location>
</feature>
<evidence type="ECO:0000313" key="4">
    <source>
        <dbReference type="WBParaSite" id="GPUH_0000948501-mRNA-1"/>
    </source>
</evidence>
<dbReference type="Proteomes" id="UP000271098">
    <property type="component" value="Unassembled WGS sequence"/>
</dbReference>
<gene>
    <name evidence="2" type="ORF">GPUH_LOCUS9471</name>
</gene>
<name>A0A183DL83_9BILA</name>
<accession>A0A183DL83</accession>
<sequence>MDTDSEPYEKWSSTPVKNELKFDDKGGSDYMPINYEPQPTEISFVQCFRLPAPLNNTDMEVSHFFYFVKCLFINRKLAMRAW</sequence>
<keyword evidence="3" id="KW-1185">Reference proteome</keyword>
<reference evidence="2 3" key="2">
    <citation type="submission" date="2018-11" db="EMBL/GenBank/DDBJ databases">
        <authorList>
            <consortium name="Pathogen Informatics"/>
        </authorList>
    </citation>
    <scope>NUCLEOTIDE SEQUENCE [LARGE SCALE GENOMIC DNA]</scope>
</reference>
<proteinExistence type="predicted"/>
<dbReference type="AlphaFoldDB" id="A0A183DL83"/>
<evidence type="ECO:0000256" key="1">
    <source>
        <dbReference type="SAM" id="MobiDB-lite"/>
    </source>
</evidence>
<evidence type="ECO:0000313" key="3">
    <source>
        <dbReference type="Proteomes" id="UP000271098"/>
    </source>
</evidence>
<dbReference type="WBParaSite" id="GPUH_0000948501-mRNA-1">
    <property type="protein sequence ID" value="GPUH_0000948501-mRNA-1"/>
    <property type="gene ID" value="GPUH_0000948501"/>
</dbReference>
<dbReference type="EMBL" id="UYRT01031153">
    <property type="protein sequence ID" value="VDK72788.1"/>
    <property type="molecule type" value="Genomic_DNA"/>
</dbReference>
<reference evidence="4" key="1">
    <citation type="submission" date="2016-06" db="UniProtKB">
        <authorList>
            <consortium name="WormBaseParasite"/>
        </authorList>
    </citation>
    <scope>IDENTIFICATION</scope>
</reference>
<organism evidence="4">
    <name type="scientific">Gongylonema pulchrum</name>
    <dbReference type="NCBI Taxonomy" id="637853"/>
    <lineage>
        <taxon>Eukaryota</taxon>
        <taxon>Metazoa</taxon>
        <taxon>Ecdysozoa</taxon>
        <taxon>Nematoda</taxon>
        <taxon>Chromadorea</taxon>
        <taxon>Rhabditida</taxon>
        <taxon>Spirurina</taxon>
        <taxon>Spiruromorpha</taxon>
        <taxon>Spiruroidea</taxon>
        <taxon>Gongylonematidae</taxon>
        <taxon>Gongylonema</taxon>
    </lineage>
</organism>
<evidence type="ECO:0000313" key="2">
    <source>
        <dbReference type="EMBL" id="VDK72788.1"/>
    </source>
</evidence>
<protein>
    <submittedName>
        <fullName evidence="2 4">Uncharacterized protein</fullName>
    </submittedName>
</protein>